<reference evidence="1" key="1">
    <citation type="submission" date="2018-10" db="EMBL/GenBank/DDBJ databases">
        <title>Hidden diversity of soil giant viruses.</title>
        <authorList>
            <person name="Schulz F."/>
            <person name="Alteio L."/>
            <person name="Goudeau D."/>
            <person name="Ryan E.M."/>
            <person name="Malmstrom R.R."/>
            <person name="Blanchard J."/>
            <person name="Woyke T."/>
        </authorList>
    </citation>
    <scope>NUCLEOTIDE SEQUENCE</scope>
    <source>
        <strain evidence="1">TEV1</strain>
    </source>
</reference>
<proteinExistence type="predicted"/>
<organism evidence="1">
    <name type="scientific">Terrestrivirus sp</name>
    <dbReference type="NCBI Taxonomy" id="2487775"/>
    <lineage>
        <taxon>Viruses</taxon>
        <taxon>Varidnaviria</taxon>
        <taxon>Bamfordvirae</taxon>
        <taxon>Nucleocytoviricota</taxon>
        <taxon>Megaviricetes</taxon>
        <taxon>Imitervirales</taxon>
        <taxon>Mimiviridae</taxon>
        <taxon>Klosneuvirinae</taxon>
    </lineage>
</organism>
<sequence>MQNQICKGYFLKNKCTNNAREGFTTCESHKHQEDYTDEQLNNMKECSRCHKKFYGNNKRCNECGEATKKSNAIVAEKKGPKKMCKGILIKNERCKLYVRRGFNTCRQHKFQENYTDEQMNNLSDCSTCRRALVKKPGLCEECLDRGEKNREKAREEKNKLPDCFKCSEIAKNNNEDMIEEKQTRINKQINGTKYCGDHQIEIWINEVKANNKVPCTQYIRGCQTELEKDSEFVRCLQCRRKIDDILRDFKKGALKMGRQIELSDEEILKIRNKNCAYCNKKVVVDYEHGIDRIDNEKDYLKNNVNPCCAQCNIIKGQKKLEDFLNYCLNIFKNYPSKIFIATIEKKTYVDIKYKAKLRNINFELSKDEYENTIKYCCYYCKNTNNNKNALDRLDSNKSYNKDNVVSCCGVCNLMKNDYSLDDFISKIKSIVEYNKTNTINKKPLIKIDN</sequence>
<evidence type="ECO:0000313" key="1">
    <source>
        <dbReference type="EMBL" id="AYV75816.1"/>
    </source>
</evidence>
<name>A0A3G4ZLV1_9VIRU</name>
<accession>A0A3G4ZLV1</accession>
<dbReference type="EMBL" id="MK071981">
    <property type="protein sequence ID" value="AYV75816.1"/>
    <property type="molecule type" value="Genomic_DNA"/>
</dbReference>
<protein>
    <submittedName>
        <fullName evidence="1">Uncharacterized protein</fullName>
    </submittedName>
</protein>
<dbReference type="Gene3D" id="3.30.40.220">
    <property type="match status" value="2"/>
</dbReference>
<gene>
    <name evidence="1" type="ORF">Terrestrivirus3_85</name>
</gene>